<reference evidence="2 3" key="2">
    <citation type="journal article" date="2017" name="Nature">
        <title>The Apostasia genome and the evolution of orchids.</title>
        <authorList>
            <person name="Zhang G.Q."/>
            <person name="Liu K.W."/>
            <person name="Li Z."/>
            <person name="Lohaus R."/>
            <person name="Hsiao Y.Y."/>
            <person name="Niu S.C."/>
            <person name="Wang J.Y."/>
            <person name="Lin Y.C."/>
            <person name="Xu Q."/>
            <person name="Chen L.J."/>
            <person name="Yoshida K."/>
            <person name="Fujiwara S."/>
            <person name="Wang Z.W."/>
            <person name="Zhang Y.Q."/>
            <person name="Mitsuda N."/>
            <person name="Wang M."/>
            <person name="Liu G.H."/>
            <person name="Pecoraro L."/>
            <person name="Huang H.X."/>
            <person name="Xiao X.J."/>
            <person name="Lin M."/>
            <person name="Wu X.Y."/>
            <person name="Wu W.L."/>
            <person name="Chen Y.Y."/>
            <person name="Chang S.B."/>
            <person name="Sakamoto S."/>
            <person name="Ohme-Takagi M."/>
            <person name="Yagi M."/>
            <person name="Zeng S.J."/>
            <person name="Shen C.Y."/>
            <person name="Yeh C.M."/>
            <person name="Luo Y.B."/>
            <person name="Tsai W.C."/>
            <person name="Van de Peer Y."/>
            <person name="Liu Z.J."/>
        </authorList>
    </citation>
    <scope>NUCLEOTIDE SEQUENCE [LARGE SCALE GENOMIC DNA]</scope>
    <source>
        <tissue evidence="2">The whole plant</tissue>
    </source>
</reference>
<dbReference type="EMBL" id="KZ502378">
    <property type="protein sequence ID" value="PKU80089.1"/>
    <property type="molecule type" value="Genomic_DNA"/>
</dbReference>
<reference evidence="2 3" key="1">
    <citation type="journal article" date="2016" name="Sci. Rep.">
        <title>The Dendrobium catenatum Lindl. genome sequence provides insights into polysaccharide synthase, floral development and adaptive evolution.</title>
        <authorList>
            <person name="Zhang G.Q."/>
            <person name="Xu Q."/>
            <person name="Bian C."/>
            <person name="Tsai W.C."/>
            <person name="Yeh C.M."/>
            <person name="Liu K.W."/>
            <person name="Yoshida K."/>
            <person name="Zhang L.S."/>
            <person name="Chang S.B."/>
            <person name="Chen F."/>
            <person name="Shi Y."/>
            <person name="Su Y.Y."/>
            <person name="Zhang Y.Q."/>
            <person name="Chen L.J."/>
            <person name="Yin Y."/>
            <person name="Lin M."/>
            <person name="Huang H."/>
            <person name="Deng H."/>
            <person name="Wang Z.W."/>
            <person name="Zhu S.L."/>
            <person name="Zhao X."/>
            <person name="Deng C."/>
            <person name="Niu S.C."/>
            <person name="Huang J."/>
            <person name="Wang M."/>
            <person name="Liu G.H."/>
            <person name="Yang H.J."/>
            <person name="Xiao X.J."/>
            <person name="Hsiao Y.Y."/>
            <person name="Wu W.L."/>
            <person name="Chen Y.Y."/>
            <person name="Mitsuda N."/>
            <person name="Ohme-Takagi M."/>
            <person name="Luo Y.B."/>
            <person name="Van de Peer Y."/>
            <person name="Liu Z.J."/>
        </authorList>
    </citation>
    <scope>NUCLEOTIDE SEQUENCE [LARGE SCALE GENOMIC DNA]</scope>
    <source>
        <tissue evidence="2">The whole plant</tissue>
    </source>
</reference>
<evidence type="ECO:0000256" key="1">
    <source>
        <dbReference type="SAM" id="MobiDB-lite"/>
    </source>
</evidence>
<feature type="compositionally biased region" description="Polar residues" evidence="1">
    <location>
        <begin position="275"/>
        <end position="285"/>
    </location>
</feature>
<evidence type="ECO:0008006" key="4">
    <source>
        <dbReference type="Google" id="ProtNLM"/>
    </source>
</evidence>
<feature type="region of interest" description="Disordered" evidence="1">
    <location>
        <begin position="265"/>
        <end position="285"/>
    </location>
</feature>
<keyword evidence="3" id="KW-1185">Reference proteome</keyword>
<dbReference type="AlphaFoldDB" id="A0A2I0WWP7"/>
<dbReference type="InterPro" id="IPR040256">
    <property type="entry name" value="At4g02000-like"/>
</dbReference>
<feature type="compositionally biased region" description="Polar residues" evidence="1">
    <location>
        <begin position="326"/>
        <end position="335"/>
    </location>
</feature>
<accession>A0A2I0WWP7</accession>
<dbReference type="PANTHER" id="PTHR31286">
    <property type="entry name" value="GLYCINE-RICH CELL WALL STRUCTURAL PROTEIN 1.8-LIKE"/>
    <property type="match status" value="1"/>
</dbReference>
<name>A0A2I0WWP7_9ASPA</name>
<feature type="region of interest" description="Disordered" evidence="1">
    <location>
        <begin position="310"/>
        <end position="335"/>
    </location>
</feature>
<organism evidence="2 3">
    <name type="scientific">Dendrobium catenatum</name>
    <dbReference type="NCBI Taxonomy" id="906689"/>
    <lineage>
        <taxon>Eukaryota</taxon>
        <taxon>Viridiplantae</taxon>
        <taxon>Streptophyta</taxon>
        <taxon>Embryophyta</taxon>
        <taxon>Tracheophyta</taxon>
        <taxon>Spermatophyta</taxon>
        <taxon>Magnoliopsida</taxon>
        <taxon>Liliopsida</taxon>
        <taxon>Asparagales</taxon>
        <taxon>Orchidaceae</taxon>
        <taxon>Epidendroideae</taxon>
        <taxon>Malaxideae</taxon>
        <taxon>Dendrobiinae</taxon>
        <taxon>Dendrobium</taxon>
    </lineage>
</organism>
<sequence>MRLLKWTPDFDVREESPIALTDHATASVSRPSVARVLVELDVSKKYPNEIWIGSKVKVYFQKVELENLPIFCSFCKMHGHAVNECFKKFPNLRVDKMSIKQSDEVCCAEKEKENSMEHIEDRSSLVEMVPGNISVVPTEVMIQNCQEQEVAKINCADIDSLKVVDNEKENNVVNGLENMGNSLKCNVVIHVPNANVVMDPIVEQENISLYVHLIGEEDDNTNFSLEEGEFSPTLLPKATSATLKELGFKVNDNWSDDGKFMEDDGSTLHLEGKTPNHSNYNSDAFTDTEDLDINAKCHARDDNDNSYIKVQSKKGRKPKHVVLQPPRNTRSNTLH</sequence>
<proteinExistence type="predicted"/>
<dbReference type="Proteomes" id="UP000233837">
    <property type="component" value="Unassembled WGS sequence"/>
</dbReference>
<gene>
    <name evidence="2" type="ORF">MA16_Dca021716</name>
</gene>
<evidence type="ECO:0000313" key="3">
    <source>
        <dbReference type="Proteomes" id="UP000233837"/>
    </source>
</evidence>
<feature type="compositionally biased region" description="Basic residues" evidence="1">
    <location>
        <begin position="311"/>
        <end position="320"/>
    </location>
</feature>
<evidence type="ECO:0000313" key="2">
    <source>
        <dbReference type="EMBL" id="PKU80089.1"/>
    </source>
</evidence>
<protein>
    <recommendedName>
        <fullName evidence="4">DUF4283 domain-containing protein</fullName>
    </recommendedName>
</protein>
<dbReference type="PANTHER" id="PTHR31286:SF180">
    <property type="entry name" value="OS10G0362600 PROTEIN"/>
    <property type="match status" value="1"/>
</dbReference>